<feature type="transmembrane region" description="Helical" evidence="7">
    <location>
        <begin position="309"/>
        <end position="330"/>
    </location>
</feature>
<dbReference type="PANTHER" id="PTHR30106">
    <property type="entry name" value="INNER MEMBRANE PROTEIN YEIH-RELATED"/>
    <property type="match status" value="1"/>
</dbReference>
<keyword evidence="5 7" id="KW-1133">Transmembrane helix</keyword>
<evidence type="ECO:0000256" key="3">
    <source>
        <dbReference type="ARBA" id="ARBA00022475"/>
    </source>
</evidence>
<dbReference type="PANTHER" id="PTHR30106:SF2">
    <property type="entry name" value="UPF0324 INNER MEMBRANE PROTEIN YEIH"/>
    <property type="match status" value="1"/>
</dbReference>
<dbReference type="RefSeq" id="WP_219157465.1">
    <property type="nucleotide sequence ID" value="NZ_JAHWQX010000001.1"/>
</dbReference>
<feature type="transmembrane region" description="Helical" evidence="7">
    <location>
        <begin position="342"/>
        <end position="364"/>
    </location>
</feature>
<feature type="transmembrane region" description="Helical" evidence="7">
    <location>
        <begin position="244"/>
        <end position="263"/>
    </location>
</feature>
<sequence>MTRSQTDGDAASVVASALEQPAGRESGGSTGVLAWLGALLPGLALAVGLAVLATLAQRLIGVAALSPLFLAIIAGMLIGNGLRPGPQVRPGIDFSLKRILRGAIILLGFQLTLSQIAAIGWQGVLLVVVCLAATFVFTKWAGRCLGVSRELSELIAAGTAVCGASAVIATNTVTRGKDEEVAYAIACVTVFGSIMMVVLPLAGTALAMAPETYGLWSGAVIHEVAQVVAAAFQGGDSAGEAGTVAKLSRVILLGPLVIVLGMLASRRARRAAAADQGGKASAPLPYFVFAFLAVVVLNSVIDFSDETHAVLRTVTTFGLTVALAAMGLVTDFGKLRAKGVRPMVLGALASLFIAALGLTLLVLLP</sequence>
<proteinExistence type="inferred from homology"/>
<keyword evidence="4 7" id="KW-0812">Transmembrane</keyword>
<feature type="transmembrane region" description="Helical" evidence="7">
    <location>
        <begin position="59"/>
        <end position="78"/>
    </location>
</feature>
<evidence type="ECO:0000256" key="1">
    <source>
        <dbReference type="ARBA" id="ARBA00004651"/>
    </source>
</evidence>
<organism evidence="8 9">
    <name type="scientific">Pseudohoeflea coraliihabitans</name>
    <dbReference type="NCBI Taxonomy" id="2860393"/>
    <lineage>
        <taxon>Bacteria</taxon>
        <taxon>Pseudomonadati</taxon>
        <taxon>Pseudomonadota</taxon>
        <taxon>Alphaproteobacteria</taxon>
        <taxon>Hyphomicrobiales</taxon>
        <taxon>Rhizobiaceae</taxon>
        <taxon>Pseudohoeflea</taxon>
    </lineage>
</organism>
<dbReference type="InterPro" id="IPR018383">
    <property type="entry name" value="UPF0324_pro"/>
</dbReference>
<evidence type="ECO:0000256" key="5">
    <source>
        <dbReference type="ARBA" id="ARBA00022989"/>
    </source>
</evidence>
<gene>
    <name evidence="8" type="ORF">KY465_00860</name>
</gene>
<evidence type="ECO:0000313" key="8">
    <source>
        <dbReference type="EMBL" id="MBW3095822.1"/>
    </source>
</evidence>
<keyword evidence="6 7" id="KW-0472">Membrane</keyword>
<feature type="transmembrane region" description="Helical" evidence="7">
    <location>
        <begin position="32"/>
        <end position="53"/>
    </location>
</feature>
<comment type="subcellular location">
    <subcellularLocation>
        <location evidence="1">Cell membrane</location>
        <topology evidence="1">Multi-pass membrane protein</topology>
    </subcellularLocation>
</comment>
<comment type="caution">
    <text evidence="8">The sequence shown here is derived from an EMBL/GenBank/DDBJ whole genome shotgun (WGS) entry which is preliminary data.</text>
</comment>
<protein>
    <submittedName>
        <fullName evidence="8">YeiH family protein</fullName>
    </submittedName>
</protein>
<keyword evidence="9" id="KW-1185">Reference proteome</keyword>
<evidence type="ECO:0000256" key="2">
    <source>
        <dbReference type="ARBA" id="ARBA00007977"/>
    </source>
</evidence>
<dbReference type="Proteomes" id="UP001430804">
    <property type="component" value="Unassembled WGS sequence"/>
</dbReference>
<evidence type="ECO:0000256" key="7">
    <source>
        <dbReference type="SAM" id="Phobius"/>
    </source>
</evidence>
<feature type="transmembrane region" description="Helical" evidence="7">
    <location>
        <begin position="181"/>
        <end position="201"/>
    </location>
</feature>
<evidence type="ECO:0000256" key="4">
    <source>
        <dbReference type="ARBA" id="ARBA00022692"/>
    </source>
</evidence>
<reference evidence="8" key="1">
    <citation type="submission" date="2021-07" db="EMBL/GenBank/DDBJ databases">
        <title>Pseudohoeflea marina sp. nov. a polyhydroxyalcanoate-producing bacterium.</title>
        <authorList>
            <person name="Zheng W."/>
            <person name="Yu S."/>
            <person name="Huang Y."/>
        </authorList>
    </citation>
    <scope>NUCLEOTIDE SEQUENCE</scope>
    <source>
        <strain evidence="8">DP4N28-3</strain>
    </source>
</reference>
<accession>A0ABS6WIR5</accession>
<dbReference type="EMBL" id="JAHWQX010000001">
    <property type="protein sequence ID" value="MBW3095822.1"/>
    <property type="molecule type" value="Genomic_DNA"/>
</dbReference>
<keyword evidence="3" id="KW-1003">Cell membrane</keyword>
<dbReference type="Pfam" id="PF03601">
    <property type="entry name" value="Cons_hypoth698"/>
    <property type="match status" value="1"/>
</dbReference>
<feature type="transmembrane region" description="Helical" evidence="7">
    <location>
        <begin position="124"/>
        <end position="142"/>
    </location>
</feature>
<evidence type="ECO:0000313" key="9">
    <source>
        <dbReference type="Proteomes" id="UP001430804"/>
    </source>
</evidence>
<comment type="similarity">
    <text evidence="2">Belongs to the UPF0324 family.</text>
</comment>
<evidence type="ECO:0000256" key="6">
    <source>
        <dbReference type="ARBA" id="ARBA00023136"/>
    </source>
</evidence>
<name>A0ABS6WIR5_9HYPH</name>
<feature type="transmembrane region" description="Helical" evidence="7">
    <location>
        <begin position="284"/>
        <end position="303"/>
    </location>
</feature>